<dbReference type="Pfam" id="PF13508">
    <property type="entry name" value="Acetyltransf_7"/>
    <property type="match status" value="1"/>
</dbReference>
<accession>A0A1Z4M0X4</accession>
<dbReference type="GO" id="GO:0016747">
    <property type="term" value="F:acyltransferase activity, transferring groups other than amino-acyl groups"/>
    <property type="evidence" value="ECO:0007669"/>
    <property type="project" value="InterPro"/>
</dbReference>
<dbReference type="AlphaFoldDB" id="A0A1Z4M0X4"/>
<feature type="domain" description="N-acetyltransferase" evidence="1">
    <location>
        <begin position="1"/>
        <end position="156"/>
    </location>
</feature>
<dbReference type="InterPro" id="IPR000182">
    <property type="entry name" value="GNAT_dom"/>
</dbReference>
<proteinExistence type="predicted"/>
<reference evidence="2 3" key="1">
    <citation type="submission" date="2017-06" db="EMBL/GenBank/DDBJ databases">
        <title>Genome sequencing of cyanobaciteial culture collection at National Institute for Environmental Studies (NIES).</title>
        <authorList>
            <person name="Hirose Y."/>
            <person name="Shimura Y."/>
            <person name="Fujisawa T."/>
            <person name="Nakamura Y."/>
            <person name="Kawachi M."/>
        </authorList>
    </citation>
    <scope>NUCLEOTIDE SEQUENCE [LARGE SCALE GENOMIC DNA]</scope>
    <source>
        <strain evidence="2 3">NIES-267</strain>
    </source>
</reference>
<sequence length="157" mass="17593">MIIRPAKPNDADSIMSLAEAIGLFEGEELEELGGMLAGYFEGSLGEGHSWMVCDDGGVVGVAYFAPEQYADGVYNLYFIAVHPKSQGKGYGTTIINHVEKTLTEQKVRLLLVETSGLPNFENTRKFYRKQGYEEEARIREFYKAGDDKIIFRKVLVK</sequence>
<dbReference type="Gene3D" id="3.40.630.30">
    <property type="match status" value="1"/>
</dbReference>
<protein>
    <submittedName>
        <fullName evidence="2">Acetyltransferase, GNAT family protein</fullName>
    </submittedName>
</protein>
<evidence type="ECO:0000313" key="3">
    <source>
        <dbReference type="Proteomes" id="UP000218418"/>
    </source>
</evidence>
<keyword evidence="2" id="KW-0808">Transferase</keyword>
<evidence type="ECO:0000259" key="1">
    <source>
        <dbReference type="PROSITE" id="PS51186"/>
    </source>
</evidence>
<evidence type="ECO:0000313" key="2">
    <source>
        <dbReference type="EMBL" id="BAY87139.1"/>
    </source>
</evidence>
<organism evidence="2 3">
    <name type="scientific">Calothrix parasitica NIES-267</name>
    <dbReference type="NCBI Taxonomy" id="1973488"/>
    <lineage>
        <taxon>Bacteria</taxon>
        <taxon>Bacillati</taxon>
        <taxon>Cyanobacteriota</taxon>
        <taxon>Cyanophyceae</taxon>
        <taxon>Nostocales</taxon>
        <taxon>Calotrichaceae</taxon>
        <taxon>Calothrix</taxon>
    </lineage>
</organism>
<dbReference type="SUPFAM" id="SSF55729">
    <property type="entry name" value="Acyl-CoA N-acyltransferases (Nat)"/>
    <property type="match status" value="1"/>
</dbReference>
<dbReference type="PROSITE" id="PS51186">
    <property type="entry name" value="GNAT"/>
    <property type="match status" value="1"/>
</dbReference>
<keyword evidence="3" id="KW-1185">Reference proteome</keyword>
<dbReference type="InterPro" id="IPR016181">
    <property type="entry name" value="Acyl_CoA_acyltransferase"/>
</dbReference>
<dbReference type="EMBL" id="AP018227">
    <property type="protein sequence ID" value="BAY87139.1"/>
    <property type="molecule type" value="Genomic_DNA"/>
</dbReference>
<dbReference type="CDD" id="cd04301">
    <property type="entry name" value="NAT_SF"/>
    <property type="match status" value="1"/>
</dbReference>
<dbReference type="Proteomes" id="UP000218418">
    <property type="component" value="Chromosome"/>
</dbReference>
<name>A0A1Z4M0X4_9CYAN</name>
<gene>
    <name evidence="2" type="ORF">NIES267_66570</name>
</gene>